<dbReference type="InterPro" id="IPR005084">
    <property type="entry name" value="CBM6"/>
</dbReference>
<dbReference type="InterPro" id="IPR012480">
    <property type="entry name" value="Hepar_II_III_C"/>
</dbReference>
<dbReference type="Gene3D" id="2.70.98.70">
    <property type="match status" value="1"/>
</dbReference>
<dbReference type="PANTHER" id="PTHR39210">
    <property type="entry name" value="HEPARIN-SULFATE LYASE"/>
    <property type="match status" value="1"/>
</dbReference>
<dbReference type="PANTHER" id="PTHR39210:SF1">
    <property type="entry name" value="HEPARIN-SULFATE LYASE"/>
    <property type="match status" value="1"/>
</dbReference>
<dbReference type="OrthoDB" id="9772435at2"/>
<dbReference type="Pfam" id="PF07940">
    <property type="entry name" value="Hepar_II_III_C"/>
    <property type="match status" value="1"/>
</dbReference>
<feature type="compositionally biased region" description="Low complexity" evidence="5">
    <location>
        <begin position="69"/>
        <end position="78"/>
    </location>
</feature>
<dbReference type="SUPFAM" id="SSF48230">
    <property type="entry name" value="Chondroitin AC/alginate lyase"/>
    <property type="match status" value="1"/>
</dbReference>
<evidence type="ECO:0000313" key="8">
    <source>
        <dbReference type="EMBL" id="RAV16060.1"/>
    </source>
</evidence>
<dbReference type="Proteomes" id="UP000250369">
    <property type="component" value="Unassembled WGS sequence"/>
</dbReference>
<dbReference type="SUPFAM" id="SSF49785">
    <property type="entry name" value="Galactose-binding domain-like"/>
    <property type="match status" value="2"/>
</dbReference>
<evidence type="ECO:0000256" key="4">
    <source>
        <dbReference type="ARBA" id="ARBA00023239"/>
    </source>
</evidence>
<keyword evidence="9" id="KW-1185">Reference proteome</keyword>
<feature type="chain" id="PRO_5038576463" description="CBM6 domain-containing protein" evidence="6">
    <location>
        <begin position="30"/>
        <end position="1708"/>
    </location>
</feature>
<dbReference type="Pfam" id="PF05426">
    <property type="entry name" value="Alginate_lyase"/>
    <property type="match status" value="1"/>
</dbReference>
<dbReference type="PROSITE" id="PS51175">
    <property type="entry name" value="CBM6"/>
    <property type="match status" value="1"/>
</dbReference>
<feature type="compositionally biased region" description="Low complexity" evidence="5">
    <location>
        <begin position="49"/>
        <end position="62"/>
    </location>
</feature>
<name>A0A329M842_9BACL</name>
<feature type="region of interest" description="Disordered" evidence="5">
    <location>
        <begin position="43"/>
        <end position="78"/>
    </location>
</feature>
<dbReference type="InterPro" id="IPR008929">
    <property type="entry name" value="Chondroitin_lyas"/>
</dbReference>
<evidence type="ECO:0000313" key="9">
    <source>
        <dbReference type="Proteomes" id="UP000250369"/>
    </source>
</evidence>
<comment type="caution">
    <text evidence="8">The sequence shown here is derived from an EMBL/GenBank/DDBJ whole genome shotgun (WGS) entry which is preliminary data.</text>
</comment>
<dbReference type="Pfam" id="PF22888">
    <property type="entry name" value="FIMAH"/>
    <property type="match status" value="1"/>
</dbReference>
<sequence>MNVTAYVKKKLACLLVSALLLGIGLPAPGTLTGTAFAEGPNAADIGSIPAPDDAAPLDPDAASGGDMQPAAASMPDDSPALLTAAPNPVANGSFEATDALGMPSGWAFARFSGSYAATVDTAVYADGLQSLRIQAAQTARVAAYQDVPVTGGQSVTLSQSLKLENIVSASLGVTIRVQYYNAAGSNLGSTFYGGWKGTQNWFRQGFVLQPPAAAVKARLEYFLWEASGSVWFDAIRLDEAPLAIEKIRNGGFEYHDGSGKPADWSFAKFSGTSEAAVSAADYREGLKSLRIHAAAPARVSAVQDITVTPGQYVKLSQWVKTEAVEGELGAVLRVQYYDSANTSLSTVYFDQWKGTNDWFLSTYFIRPPANAVKARLEFFLWNSSGTLWLDDVSAVSSKYPPPSVSKAVYRPNGQAQLFWNPGTVTGSGVTVSVYAHSAPLDDSNLPSAVLVQSGFPIAAGNAAFVIDPNAYPYVGIVVHHPSDGDSAVAGKRLEPYRVPVPLTFESVRGFDGNIVSAWKVSNEDSVLLTGATVSLYTSDVPVTEQNIAQARLLSSGIPAARASAESAPGGSSATDTHIGMVITDSQGTASAVIPAEIKSVPQILPKVDDQAPAVRSHPFLFYTSEALDNAKTKITTYTWASNALQQLKKRVDPLVSAPEVVYPTFGTGSRDASDPIIQFMTKTRDAGLLYQLTNEPQYAEYVKKVLLGLASSYLDLPYVDATRARWDFELLAEIRHMMHLMSAYDLIMPSGILNAEEQSLIKNRLFLTNYENSRRYIEIYPNMRYSNWVTWMDFSVGATGILLNRPDWVDFAVNHPVTGIKNNLLNNVNEDGFFLENSVAYLKFTTAAAIGFAEALYHSNLDLYHTPISGIRERDGLSIQNKYPIREMLAALDYYRFSNNAVPPVGDSGIISYSPLISIMLNESELAYARYGLDPDLGKALAAAIGYDRSGMPRDAGFIYAEPLDAIAQGPFTIGTNDFANAGYNWLGSTVLEDTGAAFFRSSGGGNASNLNMYWDPYGAATGHYHSDKLSLNIHMLGQKAIQEAGSFAYDQTGPQIPWGRTTLAHNTIVVDETSQAPQAFAPWAMWAGDTAARSSAGEKKALGIGPLFKVIRAYNDTAYGGVLPIYGSTFSQTKLEDRLFDTKLDRTVAMIGDYVIDLFHASSPGQHQYDYPLHFPVPQQSGTYAGDTPLQPSSGPLGAKNGYDKVDSVSRAATDQDWTYTLALDDANVGIRMIGEPGTEIIKGSTIGNNSILLARRSGRQETHYASLFEPYTNASNIVQFAYTPVAGPVKGLKVERLDGGKDYLLVGQGTGVKSASETTLSTDGNVAFKRLDPAGATAALAFTEGTNASAGTVSIGSDRQAGSLQWTKLGSGSARIDFMGDSGTVITVADVPSDRNVYVLDADGQAVNQLAAVRSGSQVSFAAGSERQAFCICTAGALTELPPADKVTVESDNPYANLPSAVLGEPGGDSPGSVKITVEAEQIAEQSGGSVTLTDKPGAQPAGTINSFRGWDNIGHTIRWNMHVDNPGQYMVRFRYAAALDQSYRTFRIDNSGDYNIYFPNTGGWNDWDLTGLHTPNGGYLLFTLTEGDHTITMTNSSLADGTGTNLDYIELVRIEDTPMSVAVMSGLIDRFAGLDELRGPLLPQLRNRLNQAEHHFGKGHNEQAEKHMNDFIASLQKGSMQQHISATAKAELLAGANALLAVWRD</sequence>
<evidence type="ECO:0000259" key="7">
    <source>
        <dbReference type="PROSITE" id="PS51175"/>
    </source>
</evidence>
<dbReference type="GO" id="GO:0016829">
    <property type="term" value="F:lyase activity"/>
    <property type="evidence" value="ECO:0007669"/>
    <property type="project" value="UniProtKB-KW"/>
</dbReference>
<keyword evidence="2 6" id="KW-0732">Signal</keyword>
<evidence type="ECO:0000256" key="6">
    <source>
        <dbReference type="SAM" id="SignalP"/>
    </source>
</evidence>
<dbReference type="InterPro" id="IPR054470">
    <property type="entry name" value="FIMAH_dom"/>
</dbReference>
<reference evidence="8 9" key="1">
    <citation type="journal article" date="2009" name="Int. J. Syst. Evol. Microbiol.">
        <title>Paenibacillus contaminans sp. nov., isolated from a contaminated laboratory plate.</title>
        <authorList>
            <person name="Chou J.H."/>
            <person name="Lee J.H."/>
            <person name="Lin M.C."/>
            <person name="Chang P.S."/>
            <person name="Arun A.B."/>
            <person name="Young C.C."/>
            <person name="Chen W.M."/>
        </authorList>
    </citation>
    <scope>NUCLEOTIDE SEQUENCE [LARGE SCALE GENOMIC DNA]</scope>
    <source>
        <strain evidence="8 9">CKOBP-6</strain>
    </source>
</reference>
<dbReference type="InterPro" id="IPR008397">
    <property type="entry name" value="Alginate_lyase_dom"/>
</dbReference>
<accession>A0A329M842</accession>
<dbReference type="GO" id="GO:0030246">
    <property type="term" value="F:carbohydrate binding"/>
    <property type="evidence" value="ECO:0007669"/>
    <property type="project" value="InterPro"/>
</dbReference>
<dbReference type="Gene3D" id="1.50.10.100">
    <property type="entry name" value="Chondroitin AC/alginate lyase"/>
    <property type="match status" value="1"/>
</dbReference>
<feature type="domain" description="CBM6" evidence="7">
    <location>
        <begin position="1478"/>
        <end position="1615"/>
    </location>
</feature>
<evidence type="ECO:0000256" key="1">
    <source>
        <dbReference type="ARBA" id="ARBA00004418"/>
    </source>
</evidence>
<evidence type="ECO:0000256" key="2">
    <source>
        <dbReference type="ARBA" id="ARBA00022729"/>
    </source>
</evidence>
<organism evidence="8 9">
    <name type="scientific">Paenibacillus contaminans</name>
    <dbReference type="NCBI Taxonomy" id="450362"/>
    <lineage>
        <taxon>Bacteria</taxon>
        <taxon>Bacillati</taxon>
        <taxon>Bacillota</taxon>
        <taxon>Bacilli</taxon>
        <taxon>Bacillales</taxon>
        <taxon>Paenibacillaceae</taxon>
        <taxon>Paenibacillus</taxon>
    </lineage>
</organism>
<protein>
    <recommendedName>
        <fullName evidence="7">CBM6 domain-containing protein</fullName>
    </recommendedName>
</protein>
<evidence type="ECO:0000256" key="5">
    <source>
        <dbReference type="SAM" id="MobiDB-lite"/>
    </source>
</evidence>
<proteinExistence type="predicted"/>
<comment type="subcellular location">
    <subcellularLocation>
        <location evidence="1">Periplasm</location>
    </subcellularLocation>
</comment>
<evidence type="ECO:0000256" key="3">
    <source>
        <dbReference type="ARBA" id="ARBA00022764"/>
    </source>
</evidence>
<keyword evidence="4" id="KW-0456">Lyase</keyword>
<dbReference type="Gene3D" id="2.60.120.260">
    <property type="entry name" value="Galactose-binding domain-like"/>
    <property type="match status" value="3"/>
</dbReference>
<feature type="signal peptide" evidence="6">
    <location>
        <begin position="1"/>
        <end position="29"/>
    </location>
</feature>
<dbReference type="GO" id="GO:0042597">
    <property type="term" value="C:periplasmic space"/>
    <property type="evidence" value="ECO:0007669"/>
    <property type="project" value="UniProtKB-SubCell"/>
</dbReference>
<dbReference type="EMBL" id="QMFB01000022">
    <property type="protein sequence ID" value="RAV16060.1"/>
    <property type="molecule type" value="Genomic_DNA"/>
</dbReference>
<gene>
    <name evidence="8" type="ORF">DQG23_29140</name>
</gene>
<keyword evidence="3" id="KW-0574">Periplasm</keyword>
<dbReference type="InterPro" id="IPR008979">
    <property type="entry name" value="Galactose-bd-like_sf"/>
</dbReference>